<feature type="transmembrane region" description="Helical" evidence="7">
    <location>
        <begin position="201"/>
        <end position="219"/>
    </location>
</feature>
<evidence type="ECO:0000259" key="8">
    <source>
        <dbReference type="Pfam" id="PF09335"/>
    </source>
</evidence>
<feature type="transmembrane region" description="Helical" evidence="7">
    <location>
        <begin position="165"/>
        <end position="189"/>
    </location>
</feature>
<feature type="compositionally biased region" description="Low complexity" evidence="6">
    <location>
        <begin position="295"/>
        <end position="308"/>
    </location>
</feature>
<evidence type="ECO:0000256" key="4">
    <source>
        <dbReference type="ARBA" id="ARBA00022989"/>
    </source>
</evidence>
<keyword evidence="5 7" id="KW-0472">Membrane</keyword>
<feature type="transmembrane region" description="Helical" evidence="7">
    <location>
        <begin position="111"/>
        <end position="135"/>
    </location>
</feature>
<feature type="transmembrane region" description="Helical" evidence="7">
    <location>
        <begin position="360"/>
        <end position="379"/>
    </location>
</feature>
<evidence type="ECO:0000256" key="3">
    <source>
        <dbReference type="ARBA" id="ARBA00022692"/>
    </source>
</evidence>
<evidence type="ECO:0000256" key="1">
    <source>
        <dbReference type="ARBA" id="ARBA00004651"/>
    </source>
</evidence>
<evidence type="ECO:0000256" key="7">
    <source>
        <dbReference type="SAM" id="Phobius"/>
    </source>
</evidence>
<evidence type="ECO:0000256" key="2">
    <source>
        <dbReference type="ARBA" id="ARBA00022475"/>
    </source>
</evidence>
<feature type="transmembrane region" description="Helical" evidence="7">
    <location>
        <begin position="79"/>
        <end position="105"/>
    </location>
</feature>
<comment type="caution">
    <text evidence="9">The sequence shown here is derived from an EMBL/GenBank/DDBJ whole genome shotgun (WGS) entry which is preliminary data.</text>
</comment>
<proteinExistence type="predicted"/>
<evidence type="ECO:0000256" key="5">
    <source>
        <dbReference type="ARBA" id="ARBA00023136"/>
    </source>
</evidence>
<dbReference type="InterPro" id="IPR032816">
    <property type="entry name" value="VTT_dom"/>
</dbReference>
<keyword evidence="10" id="KW-1185">Reference proteome</keyword>
<keyword evidence="4 7" id="KW-1133">Transmembrane helix</keyword>
<evidence type="ECO:0000256" key="6">
    <source>
        <dbReference type="SAM" id="MobiDB-lite"/>
    </source>
</evidence>
<evidence type="ECO:0000313" key="10">
    <source>
        <dbReference type="Proteomes" id="UP001212841"/>
    </source>
</evidence>
<dbReference type="PANTHER" id="PTHR12677:SF59">
    <property type="entry name" value="GOLGI APPARATUS MEMBRANE PROTEIN TVP38-RELATED"/>
    <property type="match status" value="1"/>
</dbReference>
<dbReference type="PANTHER" id="PTHR12677">
    <property type="entry name" value="GOLGI APPARATUS MEMBRANE PROTEIN TVP38-RELATED"/>
    <property type="match status" value="1"/>
</dbReference>
<evidence type="ECO:0000313" key="9">
    <source>
        <dbReference type="EMBL" id="KAJ3055097.1"/>
    </source>
</evidence>
<sequence>MSGNLVEQHGSETDPLYPTEASSTGKQSAWPSMTWLVRLAAGLSIVAVIAALASHPTEVKAGIYELLDWVDHHKTVGSFLYILMFAAAVLLFIPATALTLAAGAIFRPPPFAIIIVLLGCQVALLTAILVGRTVLRKTLEKRRKEDVRLAAIDRVLSKEGWKIVVLLRLAPIVPFGACSFLLSITSIPIHSLMLATLLGNIPGATLYSILGFISGSLAGTQDYHLPARTKYITVLVSCSLILITITYITVVAKRALRIALVREQEACSEASVEKGIADLSTAPFLANRVGNGRTSYGSTTSTVATTSTPAGGDGAESSDAVESECAIDEDFIVVHDLSGIPSVESLDEGFDRGERRTLEVSFGVAGVVLLVGIPVVVLVT</sequence>
<name>A0AAD5SJX3_9FUNG</name>
<feature type="domain" description="VTT" evidence="8">
    <location>
        <begin position="93"/>
        <end position="211"/>
    </location>
</feature>
<dbReference type="InterPro" id="IPR015414">
    <property type="entry name" value="TMEM64"/>
</dbReference>
<protein>
    <recommendedName>
        <fullName evidence="8">VTT domain-containing protein</fullName>
    </recommendedName>
</protein>
<feature type="region of interest" description="Disordered" evidence="6">
    <location>
        <begin position="295"/>
        <end position="318"/>
    </location>
</feature>
<dbReference type="Proteomes" id="UP001212841">
    <property type="component" value="Unassembled WGS sequence"/>
</dbReference>
<feature type="transmembrane region" description="Helical" evidence="7">
    <location>
        <begin position="231"/>
        <end position="252"/>
    </location>
</feature>
<keyword evidence="3 7" id="KW-0812">Transmembrane</keyword>
<organism evidence="9 10">
    <name type="scientific">Rhizophlyctis rosea</name>
    <dbReference type="NCBI Taxonomy" id="64517"/>
    <lineage>
        <taxon>Eukaryota</taxon>
        <taxon>Fungi</taxon>
        <taxon>Fungi incertae sedis</taxon>
        <taxon>Chytridiomycota</taxon>
        <taxon>Chytridiomycota incertae sedis</taxon>
        <taxon>Chytridiomycetes</taxon>
        <taxon>Rhizophlyctidales</taxon>
        <taxon>Rhizophlyctidaceae</taxon>
        <taxon>Rhizophlyctis</taxon>
    </lineage>
</organism>
<feature type="region of interest" description="Disordered" evidence="6">
    <location>
        <begin position="1"/>
        <end position="26"/>
    </location>
</feature>
<reference evidence="9" key="1">
    <citation type="submission" date="2020-05" db="EMBL/GenBank/DDBJ databases">
        <title>Phylogenomic resolution of chytrid fungi.</title>
        <authorList>
            <person name="Stajich J.E."/>
            <person name="Amses K."/>
            <person name="Simmons R."/>
            <person name="Seto K."/>
            <person name="Myers J."/>
            <person name="Bonds A."/>
            <person name="Quandt C.A."/>
            <person name="Barry K."/>
            <person name="Liu P."/>
            <person name="Grigoriev I."/>
            <person name="Longcore J.E."/>
            <person name="James T.Y."/>
        </authorList>
    </citation>
    <scope>NUCLEOTIDE SEQUENCE</scope>
    <source>
        <strain evidence="9">JEL0318</strain>
    </source>
</reference>
<comment type="subcellular location">
    <subcellularLocation>
        <location evidence="1">Cell membrane</location>
        <topology evidence="1">Multi-pass membrane protein</topology>
    </subcellularLocation>
</comment>
<dbReference type="GO" id="GO:0005886">
    <property type="term" value="C:plasma membrane"/>
    <property type="evidence" value="ECO:0007669"/>
    <property type="project" value="UniProtKB-SubCell"/>
</dbReference>
<feature type="transmembrane region" description="Helical" evidence="7">
    <location>
        <begin position="35"/>
        <end position="53"/>
    </location>
</feature>
<dbReference type="AlphaFoldDB" id="A0AAD5SJX3"/>
<accession>A0AAD5SJX3</accession>
<dbReference type="EMBL" id="JADGJD010000095">
    <property type="protein sequence ID" value="KAJ3055097.1"/>
    <property type="molecule type" value="Genomic_DNA"/>
</dbReference>
<keyword evidence="2" id="KW-1003">Cell membrane</keyword>
<gene>
    <name evidence="9" type="ORF">HK097_011472</name>
</gene>
<dbReference type="Pfam" id="PF09335">
    <property type="entry name" value="VTT_dom"/>
    <property type="match status" value="1"/>
</dbReference>